<comment type="subcellular location">
    <subcellularLocation>
        <location evidence="1">Cytoplasm</location>
    </subcellularLocation>
</comment>
<dbReference type="OrthoDB" id="9792162at2"/>
<dbReference type="PANTHER" id="PTHR44154">
    <property type="entry name" value="QUINONE OXIDOREDUCTASE"/>
    <property type="match status" value="1"/>
</dbReference>
<keyword evidence="8" id="KW-1185">Reference proteome</keyword>
<dbReference type="PROSITE" id="PS01162">
    <property type="entry name" value="QOR_ZETA_CRYSTAL"/>
    <property type="match status" value="1"/>
</dbReference>
<organism evidence="7 8">
    <name type="scientific">Psychrobacillus glaciei</name>
    <dbReference type="NCBI Taxonomy" id="2283160"/>
    <lineage>
        <taxon>Bacteria</taxon>
        <taxon>Bacillati</taxon>
        <taxon>Bacillota</taxon>
        <taxon>Bacilli</taxon>
        <taxon>Bacillales</taxon>
        <taxon>Bacillaceae</taxon>
        <taxon>Psychrobacillus</taxon>
    </lineage>
</organism>
<dbReference type="GO" id="GO:0005737">
    <property type="term" value="C:cytoplasm"/>
    <property type="evidence" value="ECO:0007669"/>
    <property type="project" value="UniProtKB-SubCell"/>
</dbReference>
<dbReference type="EMBL" id="CP031223">
    <property type="protein sequence ID" value="QFG00698.1"/>
    <property type="molecule type" value="Genomic_DNA"/>
</dbReference>
<dbReference type="InterPro" id="IPR036291">
    <property type="entry name" value="NAD(P)-bd_dom_sf"/>
</dbReference>
<evidence type="ECO:0000256" key="4">
    <source>
        <dbReference type="ARBA" id="ARBA00022857"/>
    </source>
</evidence>
<reference evidence="7 8" key="1">
    <citation type="submission" date="2018-07" db="EMBL/GenBank/DDBJ databases">
        <title>Complete genome sequence of Psychrobacillus sp. PB01, isolated from iceberg, and comparative genome analysis of Psychrobacillus strains.</title>
        <authorList>
            <person name="Lee P.C."/>
        </authorList>
    </citation>
    <scope>NUCLEOTIDE SEQUENCE [LARGE SCALE GENOMIC DNA]</scope>
    <source>
        <strain evidence="7 8">PB01</strain>
    </source>
</reference>
<evidence type="ECO:0000256" key="5">
    <source>
        <dbReference type="ARBA" id="ARBA00022884"/>
    </source>
</evidence>
<dbReference type="InterPro" id="IPR011032">
    <property type="entry name" value="GroES-like_sf"/>
</dbReference>
<dbReference type="KEGG" id="psyo:PB01_18910"/>
<dbReference type="PANTHER" id="PTHR44154:SF1">
    <property type="entry name" value="QUINONE OXIDOREDUCTASE"/>
    <property type="match status" value="1"/>
</dbReference>
<keyword evidence="5" id="KW-0694">RNA-binding</keyword>
<dbReference type="InterPro" id="IPR013154">
    <property type="entry name" value="ADH-like_N"/>
</dbReference>
<dbReference type="GO" id="GO:0016491">
    <property type="term" value="F:oxidoreductase activity"/>
    <property type="evidence" value="ECO:0007669"/>
    <property type="project" value="InterPro"/>
</dbReference>
<dbReference type="Pfam" id="PF08240">
    <property type="entry name" value="ADH_N"/>
    <property type="match status" value="1"/>
</dbReference>
<dbReference type="Proteomes" id="UP000325517">
    <property type="component" value="Chromosome"/>
</dbReference>
<evidence type="ECO:0000256" key="3">
    <source>
        <dbReference type="ARBA" id="ARBA00022490"/>
    </source>
</evidence>
<dbReference type="Pfam" id="PF13602">
    <property type="entry name" value="ADH_zinc_N_2"/>
    <property type="match status" value="1"/>
</dbReference>
<evidence type="ECO:0000259" key="6">
    <source>
        <dbReference type="SMART" id="SM00829"/>
    </source>
</evidence>
<dbReference type="Gene3D" id="3.40.50.720">
    <property type="entry name" value="NAD(P)-binding Rossmann-like Domain"/>
    <property type="match status" value="1"/>
</dbReference>
<dbReference type="SUPFAM" id="SSF51735">
    <property type="entry name" value="NAD(P)-binding Rossmann-fold domains"/>
    <property type="match status" value="1"/>
</dbReference>
<proteinExistence type="predicted"/>
<accession>A0A5J6SWF4</accession>
<dbReference type="InterPro" id="IPR051603">
    <property type="entry name" value="Zinc-ADH_QOR/CCCR"/>
</dbReference>
<keyword evidence="3" id="KW-0963">Cytoplasm</keyword>
<evidence type="ECO:0000256" key="1">
    <source>
        <dbReference type="ARBA" id="ARBA00004496"/>
    </source>
</evidence>
<evidence type="ECO:0000256" key="2">
    <source>
        <dbReference type="ARBA" id="ARBA00011881"/>
    </source>
</evidence>
<dbReference type="InterPro" id="IPR020843">
    <property type="entry name" value="ER"/>
</dbReference>
<dbReference type="InterPro" id="IPR002364">
    <property type="entry name" value="Quin_OxRdtase/zeta-crystal_CS"/>
</dbReference>
<keyword evidence="4" id="KW-0521">NADP</keyword>
<dbReference type="Gene3D" id="3.90.180.10">
    <property type="entry name" value="Medium-chain alcohol dehydrogenases, catalytic domain"/>
    <property type="match status" value="1"/>
</dbReference>
<feature type="domain" description="Enoyl reductase (ER)" evidence="6">
    <location>
        <begin position="14"/>
        <end position="305"/>
    </location>
</feature>
<dbReference type="AlphaFoldDB" id="A0A5J6SWF4"/>
<sequence length="309" mass="33529">MMNEMEAVRYSEFGGPEVLKVERVKRPEPKEDEVLVRVHSSGVLPIDWKIRQGWMPMPVHFPVIPGSAFAGVIEKVGASVTEFKVGQEVFGRTSNGSYATYTTVSIDTIALKLESIGFNEAAAISGGATTAWQVLFNDGNVKAGDRVLIHGAAGGVGLFAIQFAKWMGAHVTATAGPTNLEYVRSIGADMVIDYTSTQFEKVVQDMDFVLDTVGGETLEKSWSVIRKGGVLISIAGQPSLERAQEKGVRLIKPSRAFAKKDLETIAQLMDEGKVKGFVGQKFSLHEAAQAHELSQRGHGRGRIILQIVE</sequence>
<name>A0A5J6SWF4_9BACI</name>
<comment type="subunit">
    <text evidence="2">Homotetramer.</text>
</comment>
<dbReference type="SUPFAM" id="SSF50129">
    <property type="entry name" value="GroES-like"/>
    <property type="match status" value="1"/>
</dbReference>
<gene>
    <name evidence="7" type="ORF">PB01_18910</name>
</gene>
<evidence type="ECO:0000313" key="7">
    <source>
        <dbReference type="EMBL" id="QFG00698.1"/>
    </source>
</evidence>
<dbReference type="GO" id="GO:0003723">
    <property type="term" value="F:RNA binding"/>
    <property type="evidence" value="ECO:0007669"/>
    <property type="project" value="UniProtKB-KW"/>
</dbReference>
<evidence type="ECO:0000313" key="8">
    <source>
        <dbReference type="Proteomes" id="UP000325517"/>
    </source>
</evidence>
<dbReference type="GO" id="GO:0008270">
    <property type="term" value="F:zinc ion binding"/>
    <property type="evidence" value="ECO:0007669"/>
    <property type="project" value="InterPro"/>
</dbReference>
<dbReference type="SMART" id="SM00829">
    <property type="entry name" value="PKS_ER"/>
    <property type="match status" value="1"/>
</dbReference>
<dbReference type="CDD" id="cd05289">
    <property type="entry name" value="MDR_like_2"/>
    <property type="match status" value="1"/>
</dbReference>
<protein>
    <submittedName>
        <fullName evidence="7">NADP-dependent oxidoreductase</fullName>
    </submittedName>
</protein>